<feature type="region of interest" description="Disordered" evidence="1">
    <location>
        <begin position="21"/>
        <end position="93"/>
    </location>
</feature>
<dbReference type="Proteomes" id="UP001164743">
    <property type="component" value="Chromosome 3A"/>
</dbReference>
<reference evidence="2" key="1">
    <citation type="submission" date="2022-10" db="EMBL/GenBank/DDBJ databases">
        <title>Puccinia triticina Genome sequencing and assembly.</title>
        <authorList>
            <person name="Li C."/>
        </authorList>
    </citation>
    <scope>NUCLEOTIDE SEQUENCE</scope>
    <source>
        <strain evidence="2">Pt15</strain>
    </source>
</reference>
<organism evidence="2 3">
    <name type="scientific">Puccinia triticina</name>
    <dbReference type="NCBI Taxonomy" id="208348"/>
    <lineage>
        <taxon>Eukaryota</taxon>
        <taxon>Fungi</taxon>
        <taxon>Dikarya</taxon>
        <taxon>Basidiomycota</taxon>
        <taxon>Pucciniomycotina</taxon>
        <taxon>Pucciniomycetes</taxon>
        <taxon>Pucciniales</taxon>
        <taxon>Pucciniaceae</taxon>
        <taxon>Puccinia</taxon>
    </lineage>
</organism>
<dbReference type="EMBL" id="CP110423">
    <property type="protein sequence ID" value="WAQ82675.1"/>
    <property type="molecule type" value="Genomic_DNA"/>
</dbReference>
<accession>A0ABY7CC35</accession>
<proteinExistence type="predicted"/>
<evidence type="ECO:0000313" key="3">
    <source>
        <dbReference type="Proteomes" id="UP001164743"/>
    </source>
</evidence>
<dbReference type="GeneID" id="77808237"/>
<evidence type="ECO:0000256" key="1">
    <source>
        <dbReference type="SAM" id="MobiDB-lite"/>
    </source>
</evidence>
<name>A0ABY7CC35_9BASI</name>
<evidence type="ECO:0000313" key="2">
    <source>
        <dbReference type="EMBL" id="WAQ82675.1"/>
    </source>
</evidence>
<feature type="compositionally biased region" description="Polar residues" evidence="1">
    <location>
        <begin position="78"/>
        <end position="93"/>
    </location>
</feature>
<protein>
    <submittedName>
        <fullName evidence="2">Uncharacterized protein</fullName>
    </submittedName>
</protein>
<keyword evidence="3" id="KW-1185">Reference proteome</keyword>
<sequence length="93" mass="10159">MFSADCPKGDPNGAIDEQAHQEKAIKQAQKKTGAKTAADIWSRPRLPLKKKLTASKQPQQEAITRVDKEESGGAEGQTIDNKQLANQTNRSTE</sequence>
<gene>
    <name evidence="2" type="ORF">PtA15_3A38</name>
</gene>
<dbReference type="RefSeq" id="XP_053018230.1">
    <property type="nucleotide sequence ID" value="XM_053167353.1"/>
</dbReference>